<protein>
    <submittedName>
        <fullName evidence="4">Dihydroxyacetone kinase subunit L</fullName>
    </submittedName>
</protein>
<dbReference type="EMBL" id="WJBE01000005">
    <property type="protein sequence ID" value="MBC3899408.1"/>
    <property type="molecule type" value="Genomic_DNA"/>
</dbReference>
<dbReference type="Proteomes" id="UP000622405">
    <property type="component" value="Unassembled WGS sequence"/>
</dbReference>
<evidence type="ECO:0000259" key="3">
    <source>
        <dbReference type="PROSITE" id="PS51480"/>
    </source>
</evidence>
<accession>A0ABR6YW40</accession>
<keyword evidence="5" id="KW-1185">Reference proteome</keyword>
<dbReference type="SMART" id="SM01120">
    <property type="entry name" value="Dak2"/>
    <property type="match status" value="1"/>
</dbReference>
<feature type="domain" description="DhaL" evidence="3">
    <location>
        <begin position="5"/>
        <end position="205"/>
    </location>
</feature>
<dbReference type="PROSITE" id="PS51480">
    <property type="entry name" value="DHAL"/>
    <property type="match status" value="1"/>
</dbReference>
<comment type="caution">
    <text evidence="4">The sequence shown here is derived from an EMBL/GenBank/DDBJ whole genome shotgun (WGS) entry which is preliminary data.</text>
</comment>
<dbReference type="Gene3D" id="1.25.40.340">
    <property type="match status" value="1"/>
</dbReference>
<dbReference type="RefSeq" id="WP_186893904.1">
    <property type="nucleotide sequence ID" value="NZ_WJBE01000005.1"/>
</dbReference>
<keyword evidence="1" id="KW-0808">Transferase</keyword>
<dbReference type="InterPro" id="IPR036117">
    <property type="entry name" value="DhaL_dom_sf"/>
</dbReference>
<dbReference type="InterPro" id="IPR004007">
    <property type="entry name" value="DhaL_dom"/>
</dbReference>
<evidence type="ECO:0000313" key="4">
    <source>
        <dbReference type="EMBL" id="MBC3899408.1"/>
    </source>
</evidence>
<evidence type="ECO:0000313" key="5">
    <source>
        <dbReference type="Proteomes" id="UP000622405"/>
    </source>
</evidence>
<dbReference type="PANTHER" id="PTHR28629">
    <property type="entry name" value="TRIOKINASE/FMN CYCLASE"/>
    <property type="match status" value="1"/>
</dbReference>
<evidence type="ECO:0000256" key="2">
    <source>
        <dbReference type="ARBA" id="ARBA00022777"/>
    </source>
</evidence>
<sequence length="212" mass="22263">MATKAEVLDFIRVYADKMAEHRQELTDFDQAIGDGDHGINMSRGFKAVMEKLPTVEDKNIDDILKAVGMTLVSTVGGASGPLYGTAFMKAGAAVKGKEELSNDDIILAFDEAVGGIQFRGKAVEGEKTILDSMIPAINAIKASIAAGKSMTDALVDAEAAAWGGVEYTKTIIATKGRASYLGERSIGHQDPGATSMAYAFQAAREVAAKAGN</sequence>
<gene>
    <name evidence="4" type="primary">dhaL</name>
    <name evidence="4" type="ORF">GH811_07245</name>
</gene>
<evidence type="ECO:0000256" key="1">
    <source>
        <dbReference type="ARBA" id="ARBA00022679"/>
    </source>
</evidence>
<dbReference type="SUPFAM" id="SSF101473">
    <property type="entry name" value="DhaL-like"/>
    <property type="match status" value="1"/>
</dbReference>
<dbReference type="PANTHER" id="PTHR28629:SF4">
    <property type="entry name" value="TRIOKINASE_FMN CYCLASE"/>
    <property type="match status" value="1"/>
</dbReference>
<name>A0ABR6YW40_9FIRM</name>
<dbReference type="Pfam" id="PF02734">
    <property type="entry name" value="Dak2"/>
    <property type="match status" value="1"/>
</dbReference>
<dbReference type="NCBIfam" id="TIGR02365">
    <property type="entry name" value="dha_L_ycgS"/>
    <property type="match status" value="1"/>
</dbReference>
<dbReference type="InterPro" id="IPR050861">
    <property type="entry name" value="Dihydroxyacetone_Kinase"/>
</dbReference>
<dbReference type="InterPro" id="IPR012737">
    <property type="entry name" value="DhaK_L_YcgS"/>
</dbReference>
<keyword evidence="2 4" id="KW-0418">Kinase</keyword>
<proteinExistence type="predicted"/>
<organism evidence="4 5">
    <name type="scientific">Acetobacterium malicum</name>
    <dbReference type="NCBI Taxonomy" id="52692"/>
    <lineage>
        <taxon>Bacteria</taxon>
        <taxon>Bacillati</taxon>
        <taxon>Bacillota</taxon>
        <taxon>Clostridia</taxon>
        <taxon>Eubacteriales</taxon>
        <taxon>Eubacteriaceae</taxon>
        <taxon>Acetobacterium</taxon>
    </lineage>
</organism>
<reference evidence="4 5" key="1">
    <citation type="journal article" date="2020" name="mSystems">
        <title>Defining Genomic and Predicted Metabolic Features of the Acetobacterium Genus.</title>
        <authorList>
            <person name="Ross D.E."/>
            <person name="Marshall C.W."/>
            <person name="Gulliver D."/>
            <person name="May H.D."/>
            <person name="Norman R.S."/>
        </authorList>
    </citation>
    <scope>NUCLEOTIDE SEQUENCE [LARGE SCALE GENOMIC DNA]</scope>
    <source>
        <strain evidence="4 5">DSM 4132</strain>
    </source>
</reference>
<dbReference type="GO" id="GO:0016301">
    <property type="term" value="F:kinase activity"/>
    <property type="evidence" value="ECO:0007669"/>
    <property type="project" value="UniProtKB-KW"/>
</dbReference>